<dbReference type="Pfam" id="PF00595">
    <property type="entry name" value="PDZ"/>
    <property type="match status" value="1"/>
</dbReference>
<comment type="caution">
    <text evidence="3">The sequence shown here is derived from an EMBL/GenBank/DDBJ whole genome shotgun (WGS) entry which is preliminary data.</text>
</comment>
<sequence length="96" mass="10781">MRQAMRCVVVQEVFPDGLVAQDGRLQPGDQIIEVDGVDMTSATHQAVCQALRRPNSVLRLGVYRERIEAYRTSPHARHDDLNGTPVECTEQGMFRS</sequence>
<evidence type="ECO:0000259" key="2">
    <source>
        <dbReference type="PROSITE" id="PS50106"/>
    </source>
</evidence>
<reference evidence="3 4" key="1">
    <citation type="submission" date="2019-05" db="EMBL/GenBank/DDBJ databases">
        <title>Another draft genome of Portunus trituberculatus and its Hox gene families provides insights of decapod evolution.</title>
        <authorList>
            <person name="Jeong J.-H."/>
            <person name="Song I."/>
            <person name="Kim S."/>
            <person name="Choi T."/>
            <person name="Kim D."/>
            <person name="Ryu S."/>
            <person name="Kim W."/>
        </authorList>
    </citation>
    <scope>NUCLEOTIDE SEQUENCE [LARGE SCALE GENOMIC DNA]</scope>
    <source>
        <tissue evidence="3">Muscle</tissue>
    </source>
</reference>
<feature type="domain" description="PDZ" evidence="2">
    <location>
        <begin position="1"/>
        <end position="66"/>
    </location>
</feature>
<dbReference type="Proteomes" id="UP000324222">
    <property type="component" value="Unassembled WGS sequence"/>
</dbReference>
<protein>
    <submittedName>
        <fullName evidence="3">E3 ubiquitin-protein ligase LNX</fullName>
    </submittedName>
</protein>
<dbReference type="InterPro" id="IPR051342">
    <property type="entry name" value="PDZ_scaffold"/>
</dbReference>
<evidence type="ECO:0000256" key="1">
    <source>
        <dbReference type="SAM" id="MobiDB-lite"/>
    </source>
</evidence>
<dbReference type="OrthoDB" id="438726at2759"/>
<dbReference type="Gene3D" id="2.30.42.10">
    <property type="match status" value="1"/>
</dbReference>
<proteinExistence type="predicted"/>
<dbReference type="PANTHER" id="PTHR19964">
    <property type="entry name" value="MULTIPLE PDZ DOMAIN PROTEIN"/>
    <property type="match status" value="1"/>
</dbReference>
<dbReference type="AlphaFoldDB" id="A0A5B7JDZ8"/>
<keyword evidence="4" id="KW-1185">Reference proteome</keyword>
<dbReference type="InterPro" id="IPR036034">
    <property type="entry name" value="PDZ_sf"/>
</dbReference>
<evidence type="ECO:0000313" key="4">
    <source>
        <dbReference type="Proteomes" id="UP000324222"/>
    </source>
</evidence>
<feature type="region of interest" description="Disordered" evidence="1">
    <location>
        <begin position="74"/>
        <end position="96"/>
    </location>
</feature>
<evidence type="ECO:0000313" key="3">
    <source>
        <dbReference type="EMBL" id="MPC92805.1"/>
    </source>
</evidence>
<gene>
    <name evidence="3" type="primary">Lnx1</name>
    <name evidence="3" type="ORF">E2C01_087913</name>
</gene>
<dbReference type="PANTHER" id="PTHR19964:SF84">
    <property type="entry name" value="LIGAND OF NUMB PROTEIN X 2-LIKE ISOFORM X1"/>
    <property type="match status" value="1"/>
</dbReference>
<name>A0A5B7JDZ8_PORTR</name>
<dbReference type="EMBL" id="VSRR010092535">
    <property type="protein sequence ID" value="MPC92805.1"/>
    <property type="molecule type" value="Genomic_DNA"/>
</dbReference>
<accession>A0A5B7JDZ8</accession>
<dbReference type="InterPro" id="IPR001478">
    <property type="entry name" value="PDZ"/>
</dbReference>
<dbReference type="PROSITE" id="PS50106">
    <property type="entry name" value="PDZ"/>
    <property type="match status" value="1"/>
</dbReference>
<dbReference type="SMART" id="SM00228">
    <property type="entry name" value="PDZ"/>
    <property type="match status" value="1"/>
</dbReference>
<dbReference type="SUPFAM" id="SSF50156">
    <property type="entry name" value="PDZ domain-like"/>
    <property type="match status" value="1"/>
</dbReference>
<organism evidence="3 4">
    <name type="scientific">Portunus trituberculatus</name>
    <name type="common">Swimming crab</name>
    <name type="synonym">Neptunus trituberculatus</name>
    <dbReference type="NCBI Taxonomy" id="210409"/>
    <lineage>
        <taxon>Eukaryota</taxon>
        <taxon>Metazoa</taxon>
        <taxon>Ecdysozoa</taxon>
        <taxon>Arthropoda</taxon>
        <taxon>Crustacea</taxon>
        <taxon>Multicrustacea</taxon>
        <taxon>Malacostraca</taxon>
        <taxon>Eumalacostraca</taxon>
        <taxon>Eucarida</taxon>
        <taxon>Decapoda</taxon>
        <taxon>Pleocyemata</taxon>
        <taxon>Brachyura</taxon>
        <taxon>Eubrachyura</taxon>
        <taxon>Portunoidea</taxon>
        <taxon>Portunidae</taxon>
        <taxon>Portuninae</taxon>
        <taxon>Portunus</taxon>
    </lineage>
</organism>